<dbReference type="Proteomes" id="UP000075680">
    <property type="component" value="Unassembled WGS sequence"/>
</dbReference>
<name>A0A150HRV0_9GAMM</name>
<accession>A0A150HRV0</accession>
<dbReference type="RefSeq" id="WP_061518691.1">
    <property type="nucleotide sequence ID" value="NZ_JRUE01000147.1"/>
</dbReference>
<feature type="domain" description="ER-bound oxygenase mpaB/mpaB'/Rubber oxygenase catalytic" evidence="1">
    <location>
        <begin position="119"/>
        <end position="356"/>
    </location>
</feature>
<reference evidence="2 3" key="1">
    <citation type="journal article" date="2016" name="Sci. Rep.">
        <title>Genomic and phenotypic characterization of the species Acinetobacter venetianus.</title>
        <authorList>
            <person name="Fondi M."/>
            <person name="Maida I."/>
            <person name="Perrin E."/>
            <person name="Orlandini V."/>
            <person name="La Torre L."/>
            <person name="Bosi E."/>
            <person name="Negroni A."/>
            <person name="Zanaroli G."/>
            <person name="Fava F."/>
            <person name="Decorosi F."/>
            <person name="Giovannetti L."/>
            <person name="Viti C."/>
            <person name="Vaneechoutte M."/>
            <person name="Dijkshoorn L."/>
            <person name="Fani R."/>
        </authorList>
    </citation>
    <scope>NUCLEOTIDE SEQUENCE [LARGE SCALE GENOMIC DNA]</scope>
    <source>
        <strain evidence="2 3">LUH5627</strain>
    </source>
</reference>
<organism evidence="2 3">
    <name type="scientific">Acinetobacter venetianus</name>
    <dbReference type="NCBI Taxonomy" id="52133"/>
    <lineage>
        <taxon>Bacteria</taxon>
        <taxon>Pseudomonadati</taxon>
        <taxon>Pseudomonadota</taxon>
        <taxon>Gammaproteobacteria</taxon>
        <taxon>Moraxellales</taxon>
        <taxon>Moraxellaceae</taxon>
        <taxon>Acinetobacter</taxon>
    </lineage>
</organism>
<dbReference type="EMBL" id="JRUE01000147">
    <property type="protein sequence ID" value="KXZ69428.1"/>
    <property type="molecule type" value="Genomic_DNA"/>
</dbReference>
<evidence type="ECO:0000259" key="1">
    <source>
        <dbReference type="Pfam" id="PF09995"/>
    </source>
</evidence>
<dbReference type="PANTHER" id="PTHR37539:SF1">
    <property type="entry name" value="ER-BOUND OXYGENASE MPAB_MPAB'_RUBBER OXYGENASE CATALYTIC DOMAIN-CONTAINING PROTEIN"/>
    <property type="match status" value="1"/>
</dbReference>
<dbReference type="Pfam" id="PF09995">
    <property type="entry name" value="MPAB_Lcp_cat"/>
    <property type="match status" value="1"/>
</dbReference>
<dbReference type="PANTHER" id="PTHR37539">
    <property type="entry name" value="SECRETED PROTEIN-RELATED"/>
    <property type="match status" value="1"/>
</dbReference>
<dbReference type="GO" id="GO:0016491">
    <property type="term" value="F:oxidoreductase activity"/>
    <property type="evidence" value="ECO:0007669"/>
    <property type="project" value="InterPro"/>
</dbReference>
<dbReference type="PATRIC" id="fig|52133.18.peg.1644"/>
<dbReference type="AlphaFoldDB" id="A0A150HRV0"/>
<protein>
    <submittedName>
        <fullName evidence="2">Latex clearing protein</fullName>
    </submittedName>
</protein>
<evidence type="ECO:0000313" key="2">
    <source>
        <dbReference type="EMBL" id="KXZ69428.1"/>
    </source>
</evidence>
<evidence type="ECO:0000313" key="3">
    <source>
        <dbReference type="Proteomes" id="UP000075680"/>
    </source>
</evidence>
<sequence>MQSINKPTRLASFEKMIQPNLKTKILRYMIDQDVQPSYDEYLALNNALQSGDEPMDQVMQWVMQNPREHRKYFEIALYEGIDQLPHEIPELARFFTMIEAKPHWYEQSKIDEAIKFTYRLGANNGFILRDLSLMTGYMYPGFNQPLVLTGALKKQAGTRLAETTKWWVDITEPDGFERFSKGFTSTIFVRFIHSLVRHQLKKSEKWDAETWGLPINQYDQAMTNIAFSGVVLLGIRALGIFPTQQEVESFLHFWKYAGWLMGVEEKWLVDKESEGWKLIYWMQFAHPKSDESSISLGSSLSKEPFERKYRYLRGFQQQLAYRQHLEITQFFIGRKKMKNLGLAPQSASWFAYYLICRNLTLYSGAKYLPKLNHFLEEKGRNLQKMGLSLYRNQGQKLASMHQ</sequence>
<proteinExistence type="predicted"/>
<dbReference type="InterPro" id="IPR018713">
    <property type="entry name" value="MPAB/Lcp_cat_dom"/>
</dbReference>
<comment type="caution">
    <text evidence="2">The sequence shown here is derived from an EMBL/GenBank/DDBJ whole genome shotgun (WGS) entry which is preliminary data.</text>
</comment>
<gene>
    <name evidence="2" type="primary">lcp</name>
    <name evidence="2" type="ORF">AVENLUH5627_01582</name>
</gene>
<dbReference type="InterPro" id="IPR037473">
    <property type="entry name" value="Lcp-like"/>
</dbReference>